<dbReference type="InterPro" id="IPR010827">
    <property type="entry name" value="BamA/TamA_POTRA"/>
</dbReference>
<dbReference type="Gene3D" id="3.10.20.310">
    <property type="entry name" value="membrane protein fhac"/>
    <property type="match status" value="2"/>
</dbReference>
<dbReference type="InterPro" id="IPR039910">
    <property type="entry name" value="D15-like"/>
</dbReference>
<dbReference type="InterPro" id="IPR000184">
    <property type="entry name" value="Bac_surfAg_D15"/>
</dbReference>
<feature type="domain" description="POTRA" evidence="8">
    <location>
        <begin position="205"/>
        <end position="285"/>
    </location>
</feature>
<dbReference type="Gene3D" id="2.40.160.50">
    <property type="entry name" value="membrane protein fhac: a member of the omp85/tpsb transporter family"/>
    <property type="match status" value="1"/>
</dbReference>
<evidence type="ECO:0000256" key="3">
    <source>
        <dbReference type="ARBA" id="ARBA00022729"/>
    </source>
</evidence>
<dbReference type="Proteomes" id="UP000500938">
    <property type="component" value="Chromosome"/>
</dbReference>
<dbReference type="InterPro" id="IPR034746">
    <property type="entry name" value="POTRA"/>
</dbReference>
<keyword evidence="2" id="KW-0812">Transmembrane</keyword>
<keyword evidence="5" id="KW-0998">Cell outer membrane</keyword>
<feature type="signal peptide" evidence="7">
    <location>
        <begin position="1"/>
        <end position="22"/>
    </location>
</feature>
<evidence type="ECO:0000256" key="4">
    <source>
        <dbReference type="ARBA" id="ARBA00023136"/>
    </source>
</evidence>
<sequence>MRPLVHLLFALATLSVARPAAAQDLSCDRGDREVRALRFAGNREYAAVALAATVATTPSSFAGLPVIGERRCLDPVEISRDVQRLETLYRRRGFLDVKVDTTVTTVKPGVIEITFTIREGEPMRITSLALRGLEINPDVRDAAQDFPLAVGGVFDRGALEAGRDTLVRRLRNKGWPQAEALVAYTTNTVLRTADVEVSVVPGVRAKLGRIALEVDAGDDNRRVSDATVRRAMALKTGDWYSARAIIDAQRNLYQTDAFQRVDLQPDSIQPTGDSIVNLVVRLVEGDRWAARGGLGWATLDCFRMQGSLTDRDFLPFAQRLELTGRVSKIGIGDPLDGAPNLCQGQARSDPYSRTLNYYTSMTVRQPVRANQARVPSLTLFSSTLSEYKAFLRRTPIGGALSVTDPFPIARVPSTLSYQVELGRTEAEPAFFCAVFNACDNESRTFLQRNNRLAALEYSIVRERANDLLRPTGGSTVRLNVRHASTLIGSDRSQQFNRGTGDVSWYRKLRGGATLVTHLRGGVVYGGGTTPRTGGFIPPQERLYAGGPTTVRGFRQNELGPAVYIVSRYDTDTINGQIFYRADSNSVTERVVPTGGNTLIVGNLEAQFPSPIAPRLLQIAVFADAGKLWNRGTTSRAASLSDEGPSVKITPGMGIRIASPFGAIRVDLGYNGYRLPAGAAYYNAPLQAGVAPLYCVSPGNGLSVSASGTNGAPPEQEAGGCPNSFRPTRGDGFLRRLNPSIWIGQAF</sequence>
<gene>
    <name evidence="9" type="ORF">HKW67_11950</name>
</gene>
<dbReference type="RefSeq" id="WP_171225601.1">
    <property type="nucleotide sequence ID" value="NZ_CP053085.1"/>
</dbReference>
<protein>
    <submittedName>
        <fullName evidence="9">BamA/TamA family outer membrane protein</fullName>
    </submittedName>
</protein>
<evidence type="ECO:0000256" key="2">
    <source>
        <dbReference type="ARBA" id="ARBA00022692"/>
    </source>
</evidence>
<dbReference type="Pfam" id="PF07244">
    <property type="entry name" value="POTRA"/>
    <property type="match status" value="2"/>
</dbReference>
<dbReference type="GO" id="GO:0019867">
    <property type="term" value="C:outer membrane"/>
    <property type="evidence" value="ECO:0007669"/>
    <property type="project" value="InterPro"/>
</dbReference>
<reference evidence="9 10" key="1">
    <citation type="submission" date="2020-05" db="EMBL/GenBank/DDBJ databases">
        <title>Complete genome sequence of Gemmatimonas greenlandica TET16.</title>
        <authorList>
            <person name="Zeng Y."/>
        </authorList>
    </citation>
    <scope>NUCLEOTIDE SEQUENCE [LARGE SCALE GENOMIC DNA]</scope>
    <source>
        <strain evidence="9 10">TET16</strain>
    </source>
</reference>
<keyword evidence="3 7" id="KW-0732">Signal</keyword>
<organism evidence="9 10">
    <name type="scientific">Gemmatimonas groenlandica</name>
    <dbReference type="NCBI Taxonomy" id="2732249"/>
    <lineage>
        <taxon>Bacteria</taxon>
        <taxon>Pseudomonadati</taxon>
        <taxon>Gemmatimonadota</taxon>
        <taxon>Gemmatimonadia</taxon>
        <taxon>Gemmatimonadales</taxon>
        <taxon>Gemmatimonadaceae</taxon>
        <taxon>Gemmatimonas</taxon>
    </lineage>
</organism>
<keyword evidence="10" id="KW-1185">Reference proteome</keyword>
<dbReference type="EMBL" id="CP053085">
    <property type="protein sequence ID" value="QJR36166.1"/>
    <property type="molecule type" value="Genomic_DNA"/>
</dbReference>
<dbReference type="Pfam" id="PF01103">
    <property type="entry name" value="Omp85"/>
    <property type="match status" value="1"/>
</dbReference>
<evidence type="ECO:0000313" key="9">
    <source>
        <dbReference type="EMBL" id="QJR36166.1"/>
    </source>
</evidence>
<evidence type="ECO:0000313" key="10">
    <source>
        <dbReference type="Proteomes" id="UP000500938"/>
    </source>
</evidence>
<feature type="chain" id="PRO_5026666921" evidence="7">
    <location>
        <begin position="23"/>
        <end position="746"/>
    </location>
</feature>
<dbReference type="PROSITE" id="PS51779">
    <property type="entry name" value="POTRA"/>
    <property type="match status" value="1"/>
</dbReference>
<dbReference type="KEGG" id="ggr:HKW67_11950"/>
<dbReference type="PANTHER" id="PTHR12815:SF47">
    <property type="entry name" value="TRANSLOCATION AND ASSEMBLY MODULE SUBUNIT TAMA"/>
    <property type="match status" value="1"/>
</dbReference>
<evidence type="ECO:0000256" key="6">
    <source>
        <dbReference type="SAM" id="MobiDB-lite"/>
    </source>
</evidence>
<keyword evidence="4" id="KW-0472">Membrane</keyword>
<evidence type="ECO:0000256" key="1">
    <source>
        <dbReference type="ARBA" id="ARBA00004370"/>
    </source>
</evidence>
<dbReference type="AlphaFoldDB" id="A0A6M4IRV7"/>
<evidence type="ECO:0000259" key="8">
    <source>
        <dbReference type="PROSITE" id="PS51779"/>
    </source>
</evidence>
<comment type="subcellular location">
    <subcellularLocation>
        <location evidence="1">Membrane</location>
    </subcellularLocation>
</comment>
<feature type="region of interest" description="Disordered" evidence="6">
    <location>
        <begin position="705"/>
        <end position="726"/>
    </location>
</feature>
<name>A0A6M4IRV7_9BACT</name>
<evidence type="ECO:0000256" key="7">
    <source>
        <dbReference type="SAM" id="SignalP"/>
    </source>
</evidence>
<proteinExistence type="predicted"/>
<accession>A0A6M4IRV7</accession>
<evidence type="ECO:0000256" key="5">
    <source>
        <dbReference type="ARBA" id="ARBA00023237"/>
    </source>
</evidence>
<dbReference type="PANTHER" id="PTHR12815">
    <property type="entry name" value="SORTING AND ASSEMBLY MACHINERY SAMM50 PROTEIN FAMILY MEMBER"/>
    <property type="match status" value="1"/>
</dbReference>